<feature type="compositionally biased region" description="Low complexity" evidence="1">
    <location>
        <begin position="94"/>
        <end position="119"/>
    </location>
</feature>
<protein>
    <submittedName>
        <fullName evidence="2">Uncharacterized protein</fullName>
    </submittedName>
</protein>
<feature type="region of interest" description="Disordered" evidence="1">
    <location>
        <begin position="1"/>
        <end position="21"/>
    </location>
</feature>
<proteinExistence type="predicted"/>
<feature type="compositionally biased region" description="Basic and acidic residues" evidence="1">
    <location>
        <begin position="1"/>
        <end position="12"/>
    </location>
</feature>
<reference evidence="2 3" key="1">
    <citation type="submission" date="2024-02" db="EMBL/GenBank/DDBJ databases">
        <authorList>
            <person name="Vignale AGUSTIN F."/>
            <person name="Sosa J E."/>
            <person name="Modenutti C."/>
        </authorList>
    </citation>
    <scope>NUCLEOTIDE SEQUENCE [LARGE SCALE GENOMIC DNA]</scope>
</reference>
<keyword evidence="3" id="KW-1185">Reference proteome</keyword>
<gene>
    <name evidence="2" type="ORF">ILEXP_LOCUS59338</name>
</gene>
<feature type="region of interest" description="Disordered" evidence="1">
    <location>
        <begin position="91"/>
        <end position="119"/>
    </location>
</feature>
<sequence length="119" mass="13270">MRSRLDGWREADMVPTGTQSEAVESEPVWFRVFQGKQNWDRGTLVRRLGAVMAEVRDKEGNLHRRHRHQSQIRRAIPENEQADMYPVTTEQLRASPAGAPAPAPTAAEVQPAAPSITAS</sequence>
<dbReference type="AlphaFoldDB" id="A0ABC8V5J7"/>
<dbReference type="Proteomes" id="UP001642360">
    <property type="component" value="Unassembled WGS sequence"/>
</dbReference>
<organism evidence="2 3">
    <name type="scientific">Ilex paraguariensis</name>
    <name type="common">yerba mate</name>
    <dbReference type="NCBI Taxonomy" id="185542"/>
    <lineage>
        <taxon>Eukaryota</taxon>
        <taxon>Viridiplantae</taxon>
        <taxon>Streptophyta</taxon>
        <taxon>Embryophyta</taxon>
        <taxon>Tracheophyta</taxon>
        <taxon>Spermatophyta</taxon>
        <taxon>Magnoliopsida</taxon>
        <taxon>eudicotyledons</taxon>
        <taxon>Gunneridae</taxon>
        <taxon>Pentapetalae</taxon>
        <taxon>asterids</taxon>
        <taxon>campanulids</taxon>
        <taxon>Aquifoliales</taxon>
        <taxon>Aquifoliaceae</taxon>
        <taxon>Ilex</taxon>
    </lineage>
</organism>
<accession>A0ABC8V5J7</accession>
<evidence type="ECO:0000313" key="3">
    <source>
        <dbReference type="Proteomes" id="UP001642360"/>
    </source>
</evidence>
<evidence type="ECO:0000256" key="1">
    <source>
        <dbReference type="SAM" id="MobiDB-lite"/>
    </source>
</evidence>
<evidence type="ECO:0000313" key="2">
    <source>
        <dbReference type="EMBL" id="CAK9188642.1"/>
    </source>
</evidence>
<comment type="caution">
    <text evidence="2">The sequence shown here is derived from an EMBL/GenBank/DDBJ whole genome shotgun (WGS) entry which is preliminary data.</text>
</comment>
<dbReference type="EMBL" id="CAUOFW020010565">
    <property type="protein sequence ID" value="CAK9188642.1"/>
    <property type="molecule type" value="Genomic_DNA"/>
</dbReference>
<feature type="non-terminal residue" evidence="2">
    <location>
        <position position="119"/>
    </location>
</feature>
<name>A0ABC8V5J7_9AQUA</name>